<evidence type="ECO:0000256" key="1">
    <source>
        <dbReference type="ARBA" id="ARBA00008103"/>
    </source>
</evidence>
<dbReference type="RefSeq" id="WP_210046460.1">
    <property type="nucleotide sequence ID" value="NZ_JBHLVU010000014.1"/>
</dbReference>
<organism evidence="3 4">
    <name type="scientific">Paenibacillus sepulcri</name>
    <dbReference type="NCBI Taxonomy" id="359917"/>
    <lineage>
        <taxon>Bacteria</taxon>
        <taxon>Bacillati</taxon>
        <taxon>Bacillota</taxon>
        <taxon>Bacilli</taxon>
        <taxon>Bacillales</taxon>
        <taxon>Paenibacillaceae</taxon>
        <taxon>Paenibacillus</taxon>
    </lineage>
</organism>
<accession>A0ABS7BXW6</accession>
<comment type="similarity">
    <text evidence="1">Belongs to the GerPA/GerPF family.</text>
</comment>
<dbReference type="PANTHER" id="PTHR37808:SF1">
    <property type="entry name" value="SPORE GERMINATION PROTEIN-LIKE PROTEIN YDZR"/>
    <property type="match status" value="1"/>
</dbReference>
<dbReference type="Pfam" id="PF10676">
    <property type="entry name" value="gerPA"/>
    <property type="match status" value="1"/>
</dbReference>
<evidence type="ECO:0000313" key="4">
    <source>
        <dbReference type="Proteomes" id="UP001519887"/>
    </source>
</evidence>
<dbReference type="InterPro" id="IPR019618">
    <property type="entry name" value="Spore_germination_GerPA"/>
</dbReference>
<proteinExistence type="inferred from homology"/>
<name>A0ABS7BXW6_9BACL</name>
<keyword evidence="4" id="KW-1185">Reference proteome</keyword>
<evidence type="ECO:0000313" key="3">
    <source>
        <dbReference type="EMBL" id="MBW7453487.1"/>
    </source>
</evidence>
<dbReference type="EMBL" id="JAHZIK010000080">
    <property type="protein sequence ID" value="MBW7453487.1"/>
    <property type="molecule type" value="Genomic_DNA"/>
</dbReference>
<protein>
    <submittedName>
        <fullName evidence="3">Spore germination protein</fullName>
    </submittedName>
</protein>
<evidence type="ECO:0000256" key="2">
    <source>
        <dbReference type="SAM" id="MobiDB-lite"/>
    </source>
</evidence>
<gene>
    <name evidence="3" type="ORF">K0U00_05480</name>
</gene>
<feature type="region of interest" description="Disordered" evidence="2">
    <location>
        <begin position="58"/>
        <end position="77"/>
    </location>
</feature>
<reference evidence="3 4" key="1">
    <citation type="submission" date="2021-07" db="EMBL/GenBank/DDBJ databases">
        <title>Paenibacillus radiodurans sp. nov., isolated from the southeastern edge of Tengger Desert.</title>
        <authorList>
            <person name="Zhang G."/>
        </authorList>
    </citation>
    <scope>NUCLEOTIDE SEQUENCE [LARGE SCALE GENOMIC DNA]</scope>
    <source>
        <strain evidence="3 4">CCM 7311</strain>
    </source>
</reference>
<comment type="caution">
    <text evidence="3">The sequence shown here is derived from an EMBL/GenBank/DDBJ whole genome shotgun (WGS) entry which is preliminary data.</text>
</comment>
<dbReference type="PANTHER" id="PTHR37808">
    <property type="entry name" value="SPORE GERMINATION PROTEIN-LIKE PROTEIN YDZR-RELATED"/>
    <property type="match status" value="1"/>
</dbReference>
<dbReference type="Proteomes" id="UP001519887">
    <property type="component" value="Unassembled WGS sequence"/>
</dbReference>
<sequence length="77" mass="7667">MPVVIGISNINSVSSSSVVQYGDAVQLSPSSTSKSYAGSGAFLTGCVAISNNALSATNTNDPDVIDNSQSEIASGVN</sequence>